<proteinExistence type="predicted"/>
<reference evidence="5 6" key="1">
    <citation type="submission" date="2018-06" db="EMBL/GenBank/DDBJ databases">
        <title>Noncontiguous genome sequence of Ruminococcaceae bacterium ASD2818.</title>
        <authorList>
            <person name="Chaplin A.V."/>
            <person name="Sokolova S.R."/>
            <person name="Kochetkova T.O."/>
            <person name="Goltsov A.Y."/>
            <person name="Trofimov D.Y."/>
            <person name="Efimov B.A."/>
        </authorList>
    </citation>
    <scope>NUCLEOTIDE SEQUENCE [LARGE SCALE GENOMIC DNA]</scope>
    <source>
        <strain evidence="5 6">ASD2818</strain>
    </source>
</reference>
<evidence type="ECO:0000313" key="6">
    <source>
        <dbReference type="Proteomes" id="UP000249377"/>
    </source>
</evidence>
<evidence type="ECO:0000256" key="2">
    <source>
        <dbReference type="ARBA" id="ARBA00022679"/>
    </source>
</evidence>
<dbReference type="PANTHER" id="PTHR43464">
    <property type="entry name" value="METHYLTRANSFERASE"/>
    <property type="match status" value="1"/>
</dbReference>
<organism evidence="5 6">
    <name type="scientific">Hydrogeniiclostridium mannosilyticum</name>
    <dbReference type="NCBI Taxonomy" id="2764322"/>
    <lineage>
        <taxon>Bacteria</taxon>
        <taxon>Bacillati</taxon>
        <taxon>Bacillota</taxon>
        <taxon>Clostridia</taxon>
        <taxon>Eubacteriales</taxon>
        <taxon>Acutalibacteraceae</taxon>
        <taxon>Hydrogeniiclostridium</taxon>
    </lineage>
</organism>
<comment type="caution">
    <text evidence="5">The sequence shown here is derived from an EMBL/GenBank/DDBJ whole genome shotgun (WGS) entry which is preliminary data.</text>
</comment>
<dbReference type="InterPro" id="IPR029063">
    <property type="entry name" value="SAM-dependent_MTases_sf"/>
</dbReference>
<dbReference type="GO" id="GO:0008168">
    <property type="term" value="F:methyltransferase activity"/>
    <property type="evidence" value="ECO:0007669"/>
    <property type="project" value="UniProtKB-KW"/>
</dbReference>
<dbReference type="EMBL" id="QLYR01000001">
    <property type="protein sequence ID" value="RAQ30374.1"/>
    <property type="molecule type" value="Genomic_DNA"/>
</dbReference>
<dbReference type="Pfam" id="PF13649">
    <property type="entry name" value="Methyltransf_25"/>
    <property type="match status" value="1"/>
</dbReference>
<keyword evidence="2 5" id="KW-0808">Transferase</keyword>
<dbReference type="SUPFAM" id="SSF53335">
    <property type="entry name" value="S-adenosyl-L-methionine-dependent methyltransferases"/>
    <property type="match status" value="1"/>
</dbReference>
<feature type="domain" description="Methyltransferase" evidence="4">
    <location>
        <begin position="71"/>
        <end position="168"/>
    </location>
</feature>
<name>A0A328UK77_9FIRM</name>
<sequence length="306" mass="33978">MSKQSELPQQQMGDQVHSRKEIAMKTIDKDVLAGYNAGVEKGRLHTDLGLIEFERTKELLLETLPPAPAVIYDIGGGYGEYAWWLASLGYRVHLFDLSETNIRLSAELADEYPGSSLCAAEVADARSIARGTETADAVLLMGPLYHIVDAPERAAALNECCRLLKPGGRLYAAAITRFATLLWATTVFRTKNKLLEEDAFFSMVKRELKDGEHIRPEYSEYRGIGRSHFHAPEELEEELACAGFGGTVVHGVVGAGWLAPNLDELWADEHAREAVMRSVRLLDTEKDVRGLSTHLLAISRKNWKAK</sequence>
<dbReference type="GO" id="GO:0032259">
    <property type="term" value="P:methylation"/>
    <property type="evidence" value="ECO:0007669"/>
    <property type="project" value="UniProtKB-KW"/>
</dbReference>
<gene>
    <name evidence="5" type="ORF">DPQ25_02395</name>
</gene>
<evidence type="ECO:0000259" key="4">
    <source>
        <dbReference type="Pfam" id="PF13649"/>
    </source>
</evidence>
<accession>A0A328UK77</accession>
<dbReference type="Proteomes" id="UP000249377">
    <property type="component" value="Unassembled WGS sequence"/>
</dbReference>
<dbReference type="PANTHER" id="PTHR43464:SF19">
    <property type="entry name" value="UBIQUINONE BIOSYNTHESIS O-METHYLTRANSFERASE, MITOCHONDRIAL"/>
    <property type="match status" value="1"/>
</dbReference>
<evidence type="ECO:0000256" key="1">
    <source>
        <dbReference type="ARBA" id="ARBA00022603"/>
    </source>
</evidence>
<dbReference type="RefSeq" id="WP_112331571.1">
    <property type="nucleotide sequence ID" value="NZ_QLYR01000001.1"/>
</dbReference>
<keyword evidence="1 5" id="KW-0489">Methyltransferase</keyword>
<dbReference type="AlphaFoldDB" id="A0A328UK77"/>
<dbReference type="CDD" id="cd02440">
    <property type="entry name" value="AdoMet_MTases"/>
    <property type="match status" value="1"/>
</dbReference>
<keyword evidence="6" id="KW-1185">Reference proteome</keyword>
<protein>
    <submittedName>
        <fullName evidence="5">Class I SAM-dependent methyltransferase</fullName>
    </submittedName>
</protein>
<keyword evidence="3" id="KW-0949">S-adenosyl-L-methionine</keyword>
<dbReference type="Gene3D" id="3.40.50.150">
    <property type="entry name" value="Vaccinia Virus protein VP39"/>
    <property type="match status" value="1"/>
</dbReference>
<dbReference type="InterPro" id="IPR041698">
    <property type="entry name" value="Methyltransf_25"/>
</dbReference>
<evidence type="ECO:0000256" key="3">
    <source>
        <dbReference type="ARBA" id="ARBA00022691"/>
    </source>
</evidence>
<evidence type="ECO:0000313" key="5">
    <source>
        <dbReference type="EMBL" id="RAQ30374.1"/>
    </source>
</evidence>